<dbReference type="EMBL" id="CAJNIZ010000333">
    <property type="protein sequence ID" value="CAE7159265.1"/>
    <property type="molecule type" value="Genomic_DNA"/>
</dbReference>
<feature type="non-terminal residue" evidence="1">
    <location>
        <position position="111"/>
    </location>
</feature>
<keyword evidence="2" id="KW-1185">Reference proteome</keyword>
<name>A0A812IQL4_SYMPI</name>
<feature type="non-terminal residue" evidence="1">
    <location>
        <position position="1"/>
    </location>
</feature>
<organism evidence="1 2">
    <name type="scientific">Symbiodinium pilosum</name>
    <name type="common">Dinoflagellate</name>
    <dbReference type="NCBI Taxonomy" id="2952"/>
    <lineage>
        <taxon>Eukaryota</taxon>
        <taxon>Sar</taxon>
        <taxon>Alveolata</taxon>
        <taxon>Dinophyceae</taxon>
        <taxon>Suessiales</taxon>
        <taxon>Symbiodiniaceae</taxon>
        <taxon>Symbiodinium</taxon>
    </lineage>
</organism>
<protein>
    <submittedName>
        <fullName evidence="1">Uncharacterized protein</fullName>
    </submittedName>
</protein>
<gene>
    <name evidence="1" type="ORF">SPIL2461_LOCUS441</name>
</gene>
<evidence type="ECO:0000313" key="1">
    <source>
        <dbReference type="EMBL" id="CAE7159265.1"/>
    </source>
</evidence>
<sequence length="111" mass="12341">DPSDLDLAVIGPGDEYLQFNLTEGDYYRVSDYGTYAVQCNPGDNCGLPVLATMFVLALTGEYEVQVYRRATASTPWQDIQITALVRLCGEDTEYSFLLPSYEHNDTIASDI</sequence>
<comment type="caution">
    <text evidence="1">The sequence shown here is derived from an EMBL/GenBank/DDBJ whole genome shotgun (WGS) entry which is preliminary data.</text>
</comment>
<dbReference type="AlphaFoldDB" id="A0A812IQL4"/>
<proteinExistence type="predicted"/>
<reference evidence="1" key="1">
    <citation type="submission" date="2021-02" db="EMBL/GenBank/DDBJ databases">
        <authorList>
            <person name="Dougan E. K."/>
            <person name="Rhodes N."/>
            <person name="Thang M."/>
            <person name="Chan C."/>
        </authorList>
    </citation>
    <scope>NUCLEOTIDE SEQUENCE</scope>
</reference>
<evidence type="ECO:0000313" key="2">
    <source>
        <dbReference type="Proteomes" id="UP000649617"/>
    </source>
</evidence>
<accession>A0A812IQL4</accession>
<dbReference type="Proteomes" id="UP000649617">
    <property type="component" value="Unassembled WGS sequence"/>
</dbReference>